<reference evidence="1 2" key="1">
    <citation type="journal article" date="2021" name="Res Sq">
        <title>Streptomyces Pimoensis sp. nov., Isolated From the Taklimakan Desert in Xinjiang, China.</title>
        <authorList>
            <person name="Zhang P."/>
            <person name="Luo X."/>
            <person name="Luo X."/>
            <person name="Liu Z."/>
            <person name="Xia Z."/>
            <person name="Wan C."/>
            <person name="zhang L."/>
        </authorList>
    </citation>
    <scope>NUCLEOTIDE SEQUENCE [LARGE SCALE GENOMIC DNA]</scope>
    <source>
        <strain evidence="1 2">TRM75549</strain>
    </source>
</reference>
<keyword evidence="2" id="KW-1185">Reference proteome</keyword>
<name>A0ABV4J6X4_9ACTN</name>
<evidence type="ECO:0000313" key="1">
    <source>
        <dbReference type="EMBL" id="MEZ3182548.1"/>
    </source>
</evidence>
<comment type="caution">
    <text evidence="1">The sequence shown here is derived from an EMBL/GenBank/DDBJ whole genome shotgun (WGS) entry which is preliminary data.</text>
</comment>
<organism evidence="1 2">
    <name type="scientific">Streptomyces pimonensis</name>
    <dbReference type="NCBI Taxonomy" id="2860288"/>
    <lineage>
        <taxon>Bacteria</taxon>
        <taxon>Bacillati</taxon>
        <taxon>Actinomycetota</taxon>
        <taxon>Actinomycetes</taxon>
        <taxon>Kitasatosporales</taxon>
        <taxon>Streptomycetaceae</taxon>
        <taxon>Streptomyces</taxon>
    </lineage>
</organism>
<accession>A0ABV4J6X4</accession>
<dbReference type="EMBL" id="JAHWZY010000045">
    <property type="protein sequence ID" value="MEZ3182548.1"/>
    <property type="molecule type" value="Genomic_DNA"/>
</dbReference>
<evidence type="ECO:0000313" key="2">
    <source>
        <dbReference type="Proteomes" id="UP001567537"/>
    </source>
</evidence>
<protein>
    <submittedName>
        <fullName evidence="1">Uncharacterized protein</fullName>
    </submittedName>
</protein>
<dbReference type="RefSeq" id="WP_371243321.1">
    <property type="nucleotide sequence ID" value="NZ_JAHWZY010000045.1"/>
</dbReference>
<gene>
    <name evidence="1" type="ORF">KYY02_28980</name>
</gene>
<dbReference type="Proteomes" id="UP001567537">
    <property type="component" value="Unassembled WGS sequence"/>
</dbReference>
<sequence length="204" mass="21744">MTTHEGSGWVGLARENPDGSATFLGGVVIHPGKPGLFSQTLQQGEYVLFDYLYTQGGAEPRQQRLTVRGPASGTSLKPTATVTSTEVAGAGPRFLVTGTLRAGQPFRFTNELPGQYNEAVLFPLNEGTSRAELRAFFEATDEGESPEPPFDTSAGLGCLPLSSGQTSVVQVPLQRGPHVVVTWVRDGEGRLLAARGQFEIVDVQ</sequence>
<proteinExistence type="predicted"/>